<dbReference type="GO" id="GO:0046872">
    <property type="term" value="F:metal ion binding"/>
    <property type="evidence" value="ECO:0007669"/>
    <property type="project" value="UniProtKB-KW"/>
</dbReference>
<name>A0A971M1D3_9BACT</name>
<reference evidence="7" key="2">
    <citation type="submission" date="2020-01" db="EMBL/GenBank/DDBJ databases">
        <authorList>
            <person name="Campanaro S."/>
        </authorList>
    </citation>
    <scope>NUCLEOTIDE SEQUENCE</scope>
    <source>
        <strain evidence="7">AS06rmzACSIP_7</strain>
    </source>
</reference>
<organism evidence="7 8">
    <name type="scientific">Syntrophorhabdus aromaticivorans</name>
    <dbReference type="NCBI Taxonomy" id="328301"/>
    <lineage>
        <taxon>Bacteria</taxon>
        <taxon>Pseudomonadati</taxon>
        <taxon>Thermodesulfobacteriota</taxon>
        <taxon>Syntrophorhabdia</taxon>
        <taxon>Syntrophorhabdales</taxon>
        <taxon>Syntrophorhabdaceae</taxon>
        <taxon>Syntrophorhabdus</taxon>
    </lineage>
</organism>
<evidence type="ECO:0000256" key="4">
    <source>
        <dbReference type="ARBA" id="ARBA00023004"/>
    </source>
</evidence>
<dbReference type="EMBL" id="JAAYEE010000039">
    <property type="protein sequence ID" value="NLW34317.1"/>
    <property type="molecule type" value="Genomic_DNA"/>
</dbReference>
<dbReference type="SMART" id="SM00729">
    <property type="entry name" value="Elp3"/>
    <property type="match status" value="1"/>
</dbReference>
<dbReference type="PANTHER" id="PTHR43409:SF4">
    <property type="entry name" value="RADICAL SAM SUPERFAMILY PROTEIN"/>
    <property type="match status" value="1"/>
</dbReference>
<dbReference type="Gene3D" id="3.20.20.70">
    <property type="entry name" value="Aldolase class I"/>
    <property type="match status" value="1"/>
</dbReference>
<keyword evidence="2" id="KW-0949">S-adenosyl-L-methionine</keyword>
<dbReference type="InterPro" id="IPR007197">
    <property type="entry name" value="rSAM"/>
</dbReference>
<dbReference type="GO" id="GO:0003824">
    <property type="term" value="F:catalytic activity"/>
    <property type="evidence" value="ECO:0007669"/>
    <property type="project" value="InterPro"/>
</dbReference>
<dbReference type="InterPro" id="IPR006638">
    <property type="entry name" value="Elp3/MiaA/NifB-like_rSAM"/>
</dbReference>
<dbReference type="SFLD" id="SFLDG01095">
    <property type="entry name" value="Uncharacterised_Radical_SAM_Su"/>
    <property type="match status" value="1"/>
</dbReference>
<evidence type="ECO:0000256" key="5">
    <source>
        <dbReference type="ARBA" id="ARBA00023014"/>
    </source>
</evidence>
<dbReference type="AlphaFoldDB" id="A0A971M1D3"/>
<evidence type="ECO:0000313" key="7">
    <source>
        <dbReference type="EMBL" id="NLW34317.1"/>
    </source>
</evidence>
<accession>A0A971M1D3</accession>
<reference evidence="7" key="1">
    <citation type="journal article" date="2020" name="Biotechnol. Biofuels">
        <title>New insights from the biogas microbiome by comprehensive genome-resolved metagenomics of nearly 1600 species originating from multiple anaerobic digesters.</title>
        <authorList>
            <person name="Campanaro S."/>
            <person name="Treu L."/>
            <person name="Rodriguez-R L.M."/>
            <person name="Kovalovszki A."/>
            <person name="Ziels R.M."/>
            <person name="Maus I."/>
            <person name="Zhu X."/>
            <person name="Kougias P.G."/>
            <person name="Basile A."/>
            <person name="Luo G."/>
            <person name="Schluter A."/>
            <person name="Konstantinidis K.T."/>
            <person name="Angelidaki I."/>
        </authorList>
    </citation>
    <scope>NUCLEOTIDE SEQUENCE</scope>
    <source>
        <strain evidence="7">AS06rmzACSIP_7</strain>
    </source>
</reference>
<comment type="caution">
    <text evidence="7">The sequence shown here is derived from an EMBL/GenBank/DDBJ whole genome shotgun (WGS) entry which is preliminary data.</text>
</comment>
<dbReference type="SUPFAM" id="SSF102114">
    <property type="entry name" value="Radical SAM enzymes"/>
    <property type="match status" value="1"/>
</dbReference>
<evidence type="ECO:0000256" key="1">
    <source>
        <dbReference type="ARBA" id="ARBA00001966"/>
    </source>
</evidence>
<evidence type="ECO:0000259" key="6">
    <source>
        <dbReference type="PROSITE" id="PS51918"/>
    </source>
</evidence>
<dbReference type="GO" id="GO:0051536">
    <property type="term" value="F:iron-sulfur cluster binding"/>
    <property type="evidence" value="ECO:0007669"/>
    <property type="project" value="UniProtKB-KW"/>
</dbReference>
<evidence type="ECO:0000256" key="2">
    <source>
        <dbReference type="ARBA" id="ARBA00022691"/>
    </source>
</evidence>
<dbReference type="PROSITE" id="PS51918">
    <property type="entry name" value="RADICAL_SAM"/>
    <property type="match status" value="1"/>
</dbReference>
<evidence type="ECO:0000256" key="3">
    <source>
        <dbReference type="ARBA" id="ARBA00022723"/>
    </source>
</evidence>
<keyword evidence="4" id="KW-0408">Iron</keyword>
<dbReference type="InterPro" id="IPR013785">
    <property type="entry name" value="Aldolase_TIM"/>
</dbReference>
<dbReference type="SFLD" id="SFLDS00029">
    <property type="entry name" value="Radical_SAM"/>
    <property type="match status" value="1"/>
</dbReference>
<gene>
    <name evidence="7" type="ORF">GXY80_02380</name>
</gene>
<protein>
    <submittedName>
        <fullName evidence="7">Radical SAM protein</fullName>
    </submittedName>
</protein>
<dbReference type="CDD" id="cd01335">
    <property type="entry name" value="Radical_SAM"/>
    <property type="match status" value="1"/>
</dbReference>
<dbReference type="InterPro" id="IPR051198">
    <property type="entry name" value="BchE-like"/>
</dbReference>
<evidence type="ECO:0000313" key="8">
    <source>
        <dbReference type="Proteomes" id="UP000777265"/>
    </source>
</evidence>
<dbReference type="Pfam" id="PF04055">
    <property type="entry name" value="Radical_SAM"/>
    <property type="match status" value="1"/>
</dbReference>
<dbReference type="InterPro" id="IPR058240">
    <property type="entry name" value="rSAM_sf"/>
</dbReference>
<dbReference type="SFLD" id="SFLDG01082">
    <property type="entry name" value="B12-binding_domain_containing"/>
    <property type="match status" value="1"/>
</dbReference>
<sequence length="291" mass="32297">MRYEGAIYRPPSEADSLILQVTIGCSHNKCTFCGSFKDKKFRVRKFGEIKEDIEEAKAYAKYIRKVFLADGDALILSQKRLLPILQAIKDAFPKLERIGIYGNTKSILNKSVEELKVLKDLGVGIIYLGVESGDQVVLDMVNKGTKLDDTAEAAKRVKDAGIILSVTVLLGLGGVERSAIHAEETGKFLSRIDPDYAGALSVILVPGTPLAEAVKKGTFQVPTPYQLLEELAIMIRNTNVTHTFFASNHASNYLPVKAWLPEEKEKTLKAIQYVLDRKDPALLRPEYMRAL</sequence>
<keyword evidence="3" id="KW-0479">Metal-binding</keyword>
<feature type="domain" description="Radical SAM core" evidence="6">
    <location>
        <begin position="9"/>
        <end position="239"/>
    </location>
</feature>
<dbReference type="Proteomes" id="UP000777265">
    <property type="component" value="Unassembled WGS sequence"/>
</dbReference>
<comment type="cofactor">
    <cofactor evidence="1">
        <name>[4Fe-4S] cluster</name>
        <dbReference type="ChEBI" id="CHEBI:49883"/>
    </cofactor>
</comment>
<keyword evidence="5" id="KW-0411">Iron-sulfur</keyword>
<dbReference type="PANTHER" id="PTHR43409">
    <property type="entry name" value="ANAEROBIC MAGNESIUM-PROTOPORPHYRIN IX MONOMETHYL ESTER CYCLASE-RELATED"/>
    <property type="match status" value="1"/>
</dbReference>
<proteinExistence type="predicted"/>